<dbReference type="EMBL" id="BKCJ010302306">
    <property type="protein sequence ID" value="GEZ62632.1"/>
    <property type="molecule type" value="Genomic_DNA"/>
</dbReference>
<evidence type="ECO:0000256" key="1">
    <source>
        <dbReference type="SAM" id="MobiDB-lite"/>
    </source>
</evidence>
<comment type="caution">
    <text evidence="2">The sequence shown here is derived from an EMBL/GenBank/DDBJ whole genome shotgun (WGS) entry which is preliminary data.</text>
</comment>
<feature type="non-terminal residue" evidence="2">
    <location>
        <position position="249"/>
    </location>
</feature>
<reference evidence="2" key="1">
    <citation type="journal article" date="2019" name="Sci. Rep.">
        <title>Draft genome of Tanacetum cinerariifolium, the natural source of mosquito coil.</title>
        <authorList>
            <person name="Yamashiro T."/>
            <person name="Shiraishi A."/>
            <person name="Satake H."/>
            <person name="Nakayama K."/>
        </authorList>
    </citation>
    <scope>NUCLEOTIDE SEQUENCE</scope>
</reference>
<evidence type="ECO:0000313" key="2">
    <source>
        <dbReference type="EMBL" id="GEZ62632.1"/>
    </source>
</evidence>
<proteinExistence type="predicted"/>
<feature type="region of interest" description="Disordered" evidence="1">
    <location>
        <begin position="211"/>
        <end position="249"/>
    </location>
</feature>
<dbReference type="AlphaFoldDB" id="A0A699IMN9"/>
<evidence type="ECO:0008006" key="3">
    <source>
        <dbReference type="Google" id="ProtNLM"/>
    </source>
</evidence>
<feature type="compositionally biased region" description="Polar residues" evidence="1">
    <location>
        <begin position="211"/>
        <end position="220"/>
    </location>
</feature>
<sequence length="249" mass="28200">MLMLKILLYLELTPFIGQGVLVHGVTVMVIPKIQDCNLPGSGISFLLPVATFFTSSGNFFCRWELYTWQWECLVHFIPNKSDPRVPLILGRPFLRTVSALIDVHREKMILHDEVKDDIFDPDGGNVLIEKLLDLDSTKDLRENLLNINLLIAKIKSLNDNLTPDHVPKPLSPFPIPVEDSDSFLEKFNTSLSYSNNSLPEFKTFINHTEEMNSGSTTTHADYSLPKVSSSKRKVDSKNLLDRVSSSKRK</sequence>
<organism evidence="2">
    <name type="scientific">Tanacetum cinerariifolium</name>
    <name type="common">Dalmatian daisy</name>
    <name type="synonym">Chrysanthemum cinerariifolium</name>
    <dbReference type="NCBI Taxonomy" id="118510"/>
    <lineage>
        <taxon>Eukaryota</taxon>
        <taxon>Viridiplantae</taxon>
        <taxon>Streptophyta</taxon>
        <taxon>Embryophyta</taxon>
        <taxon>Tracheophyta</taxon>
        <taxon>Spermatophyta</taxon>
        <taxon>Magnoliopsida</taxon>
        <taxon>eudicotyledons</taxon>
        <taxon>Gunneridae</taxon>
        <taxon>Pentapetalae</taxon>
        <taxon>asterids</taxon>
        <taxon>campanulids</taxon>
        <taxon>Asterales</taxon>
        <taxon>Asteraceae</taxon>
        <taxon>Asteroideae</taxon>
        <taxon>Anthemideae</taxon>
        <taxon>Anthemidinae</taxon>
        <taxon>Tanacetum</taxon>
    </lineage>
</organism>
<protein>
    <recommendedName>
        <fullName evidence="3">Reverse transcriptase domain-containing protein</fullName>
    </recommendedName>
</protein>
<accession>A0A699IMN9</accession>
<name>A0A699IMN9_TANCI</name>
<gene>
    <name evidence="2" type="ORF">Tci_534605</name>
</gene>